<evidence type="ECO:0000256" key="1">
    <source>
        <dbReference type="SAM" id="Coils"/>
    </source>
</evidence>
<feature type="domain" description="Calponin-homology (CH)" evidence="3">
    <location>
        <begin position="308"/>
        <end position="426"/>
    </location>
</feature>
<name>A0A9P1IJ16_9PELO</name>
<dbReference type="Pfam" id="PF00307">
    <property type="entry name" value="CH"/>
    <property type="match status" value="1"/>
</dbReference>
<feature type="compositionally biased region" description="Low complexity" evidence="2">
    <location>
        <begin position="105"/>
        <end position="118"/>
    </location>
</feature>
<dbReference type="PANTHER" id="PTHR23167">
    <property type="entry name" value="CALPONIN HOMOLOGY DOMAIN-CONTAINING PROTEIN DDB_G0272472-RELATED"/>
    <property type="match status" value="1"/>
</dbReference>
<dbReference type="InterPro" id="IPR036872">
    <property type="entry name" value="CH_dom_sf"/>
</dbReference>
<evidence type="ECO:0000313" key="4">
    <source>
        <dbReference type="EMBL" id="CAI5445970.1"/>
    </source>
</evidence>
<sequence length="428" mass="48266">MSLFTRSYNRFTGGSSTGSGSSSTSRNEQNITHRKKLSAVSTSINGDDGMVAASPRNRNPPRHLKIAQDETDGARISTNLVESTPVEQKAAELRKNIEKNHAAAIESANAPSSSAANNKKPRTSTSSLASVFRSRASSPIEKMRKFIGRSSSKSAIQKAEAAQETQEVQSLKLEKVERSQQCDKVSLVDIGIMTEEVVETNSGFSTPKSDKENMNPQKMAQNSPEIICLEDNKSEKERIISLENELTQLRHQIDEQREDFRRTRKDFILILREAVMRKDEAEKQYEKLTKSIAEEEDWSTLMSQHRHTLRRNVLLMWAQKKLEPYSDELTVTNFSSDWTDCRAFCALIYDLFPQLMPDVTVSPIIGDCISRCRSAFSALELRFEERSLGLTGADSTDDSSTISSSMSLPDWRYVMDTVFEIYKRGTRF</sequence>
<reference evidence="4" key="1">
    <citation type="submission" date="2022-11" db="EMBL/GenBank/DDBJ databases">
        <authorList>
            <person name="Kikuchi T."/>
        </authorList>
    </citation>
    <scope>NUCLEOTIDE SEQUENCE</scope>
    <source>
        <strain evidence="4">PS1010</strain>
    </source>
</reference>
<dbReference type="SUPFAM" id="SSF47576">
    <property type="entry name" value="Calponin-homology domain, CH-domain"/>
    <property type="match status" value="1"/>
</dbReference>
<keyword evidence="1" id="KW-0175">Coiled coil</keyword>
<evidence type="ECO:0000313" key="5">
    <source>
        <dbReference type="Proteomes" id="UP001152747"/>
    </source>
</evidence>
<feature type="compositionally biased region" description="Polar residues" evidence="2">
    <location>
        <begin position="1"/>
        <end position="10"/>
    </location>
</feature>
<feature type="compositionally biased region" description="Low complexity" evidence="2">
    <location>
        <begin position="12"/>
        <end position="25"/>
    </location>
</feature>
<feature type="region of interest" description="Disordered" evidence="2">
    <location>
        <begin position="105"/>
        <end position="131"/>
    </location>
</feature>
<dbReference type="SMART" id="SM00033">
    <property type="entry name" value="CH"/>
    <property type="match status" value="1"/>
</dbReference>
<dbReference type="Gene3D" id="1.10.418.10">
    <property type="entry name" value="Calponin-like domain"/>
    <property type="match status" value="1"/>
</dbReference>
<accession>A0A9P1IJ16</accession>
<comment type="caution">
    <text evidence="4">The sequence shown here is derived from an EMBL/GenBank/DDBJ whole genome shotgun (WGS) entry which is preliminary data.</text>
</comment>
<dbReference type="InterPro" id="IPR050540">
    <property type="entry name" value="F-actin_Monoox_Mical"/>
</dbReference>
<proteinExistence type="predicted"/>
<evidence type="ECO:0000256" key="2">
    <source>
        <dbReference type="SAM" id="MobiDB-lite"/>
    </source>
</evidence>
<dbReference type="OrthoDB" id="10017054at2759"/>
<feature type="coiled-coil region" evidence="1">
    <location>
        <begin position="232"/>
        <end position="298"/>
    </location>
</feature>
<protein>
    <recommendedName>
        <fullName evidence="3">Calponin-homology (CH) domain-containing protein</fullName>
    </recommendedName>
</protein>
<gene>
    <name evidence="4" type="ORF">CAMP_LOCUS8607</name>
</gene>
<keyword evidence="5" id="KW-1185">Reference proteome</keyword>
<dbReference type="Proteomes" id="UP001152747">
    <property type="component" value="Unassembled WGS sequence"/>
</dbReference>
<dbReference type="InterPro" id="IPR001715">
    <property type="entry name" value="CH_dom"/>
</dbReference>
<feature type="region of interest" description="Disordered" evidence="2">
    <location>
        <begin position="1"/>
        <end position="74"/>
    </location>
</feature>
<dbReference type="PROSITE" id="PS50021">
    <property type="entry name" value="CH"/>
    <property type="match status" value="1"/>
</dbReference>
<organism evidence="4 5">
    <name type="scientific">Caenorhabditis angaria</name>
    <dbReference type="NCBI Taxonomy" id="860376"/>
    <lineage>
        <taxon>Eukaryota</taxon>
        <taxon>Metazoa</taxon>
        <taxon>Ecdysozoa</taxon>
        <taxon>Nematoda</taxon>
        <taxon>Chromadorea</taxon>
        <taxon>Rhabditida</taxon>
        <taxon>Rhabditina</taxon>
        <taxon>Rhabditomorpha</taxon>
        <taxon>Rhabditoidea</taxon>
        <taxon>Rhabditidae</taxon>
        <taxon>Peloderinae</taxon>
        <taxon>Caenorhabditis</taxon>
    </lineage>
</organism>
<dbReference type="AlphaFoldDB" id="A0A9P1IJ16"/>
<evidence type="ECO:0000259" key="3">
    <source>
        <dbReference type="PROSITE" id="PS50021"/>
    </source>
</evidence>
<dbReference type="EMBL" id="CANHGI010000003">
    <property type="protein sequence ID" value="CAI5445970.1"/>
    <property type="molecule type" value="Genomic_DNA"/>
</dbReference>
<dbReference type="PANTHER" id="PTHR23167:SF88">
    <property type="entry name" value="CALPONIN-HOMOLOGY (CH) DOMAIN-CONTAINING PROTEIN"/>
    <property type="match status" value="1"/>
</dbReference>